<reference evidence="3" key="1">
    <citation type="journal article" date="2019" name="Int. J. Syst. Evol. Microbiol.">
        <title>The Global Catalogue of Microorganisms (GCM) 10K type strain sequencing project: providing services to taxonomists for standard genome sequencing and annotation.</title>
        <authorList>
            <consortium name="The Broad Institute Genomics Platform"/>
            <consortium name="The Broad Institute Genome Sequencing Center for Infectious Disease"/>
            <person name="Wu L."/>
            <person name="Ma J."/>
        </authorList>
    </citation>
    <scope>NUCLEOTIDE SEQUENCE [LARGE SCALE GENOMIC DNA]</scope>
    <source>
        <strain evidence="3">NBRC 103632</strain>
    </source>
</reference>
<protein>
    <recommendedName>
        <fullName evidence="1">PilZ domain-containing protein</fullName>
    </recommendedName>
</protein>
<proteinExistence type="predicted"/>
<evidence type="ECO:0000313" key="3">
    <source>
        <dbReference type="Proteomes" id="UP001157440"/>
    </source>
</evidence>
<name>A0AA37WPA6_9HYPH</name>
<evidence type="ECO:0000259" key="1">
    <source>
        <dbReference type="Pfam" id="PF07238"/>
    </source>
</evidence>
<dbReference type="Pfam" id="PF07238">
    <property type="entry name" value="PilZ"/>
    <property type="match status" value="1"/>
</dbReference>
<organism evidence="2 3">
    <name type="scientific">Methylobacterium tardum</name>
    <dbReference type="NCBI Taxonomy" id="374432"/>
    <lineage>
        <taxon>Bacteria</taxon>
        <taxon>Pseudomonadati</taxon>
        <taxon>Pseudomonadota</taxon>
        <taxon>Alphaproteobacteria</taxon>
        <taxon>Hyphomicrobiales</taxon>
        <taxon>Methylobacteriaceae</taxon>
        <taxon>Methylobacterium</taxon>
    </lineage>
</organism>
<feature type="domain" description="PilZ" evidence="1">
    <location>
        <begin position="13"/>
        <end position="91"/>
    </location>
</feature>
<accession>A0AA37WPA6</accession>
<gene>
    <name evidence="2" type="ORF">GCM10007890_00320</name>
</gene>
<keyword evidence="3" id="KW-1185">Reference proteome</keyword>
<comment type="caution">
    <text evidence="2">The sequence shown here is derived from an EMBL/GenBank/DDBJ whole genome shotgun (WGS) entry which is preliminary data.</text>
</comment>
<sequence>MYRTAKPSQNFVERRATERKPTALLAFVQHPDGSRSACQVKNISDDGAMLEFLGAQAVVLAPTFDLVLTGAEMRYAVTLVWREGQSAGVRF</sequence>
<dbReference type="GO" id="GO:0035438">
    <property type="term" value="F:cyclic-di-GMP binding"/>
    <property type="evidence" value="ECO:0007669"/>
    <property type="project" value="InterPro"/>
</dbReference>
<dbReference type="SUPFAM" id="SSF141371">
    <property type="entry name" value="PilZ domain-like"/>
    <property type="match status" value="1"/>
</dbReference>
<dbReference type="AlphaFoldDB" id="A0AA37WPA6"/>
<dbReference type="RefSeq" id="WP_238199213.1">
    <property type="nucleotide sequence ID" value="NZ_BPQZ01000033.1"/>
</dbReference>
<evidence type="ECO:0000313" key="2">
    <source>
        <dbReference type="EMBL" id="GLS68021.1"/>
    </source>
</evidence>
<dbReference type="InterPro" id="IPR009875">
    <property type="entry name" value="PilZ_domain"/>
</dbReference>
<dbReference type="EMBL" id="BSPL01000002">
    <property type="protein sequence ID" value="GLS68021.1"/>
    <property type="molecule type" value="Genomic_DNA"/>
</dbReference>
<dbReference type="Proteomes" id="UP001157440">
    <property type="component" value="Unassembled WGS sequence"/>
</dbReference>